<comment type="caution">
    <text evidence="1">The sequence shown here is derived from an EMBL/GenBank/DDBJ whole genome shotgun (WGS) entry which is preliminary data.</text>
</comment>
<proteinExistence type="predicted"/>
<organism evidence="1 2">
    <name type="scientific">Diplodia seriata</name>
    <dbReference type="NCBI Taxonomy" id="420778"/>
    <lineage>
        <taxon>Eukaryota</taxon>
        <taxon>Fungi</taxon>
        <taxon>Dikarya</taxon>
        <taxon>Ascomycota</taxon>
        <taxon>Pezizomycotina</taxon>
        <taxon>Dothideomycetes</taxon>
        <taxon>Dothideomycetes incertae sedis</taxon>
        <taxon>Botryosphaeriales</taxon>
        <taxon>Botryosphaeriaceae</taxon>
        <taxon>Diplodia</taxon>
    </lineage>
</organism>
<gene>
    <name evidence="1" type="ORF">SLS55_000036</name>
</gene>
<dbReference type="Proteomes" id="UP001430584">
    <property type="component" value="Unassembled WGS sequence"/>
</dbReference>
<evidence type="ECO:0000313" key="2">
    <source>
        <dbReference type="Proteomes" id="UP001430584"/>
    </source>
</evidence>
<dbReference type="EMBL" id="JAJVCZ030000001">
    <property type="protein sequence ID" value="KAL0264092.1"/>
    <property type="molecule type" value="Genomic_DNA"/>
</dbReference>
<name>A0ABR3CT65_9PEZI</name>
<keyword evidence="2" id="KW-1185">Reference proteome</keyword>
<reference evidence="1 2" key="1">
    <citation type="submission" date="2024-02" db="EMBL/GenBank/DDBJ databases">
        <title>De novo assembly and annotation of 12 fungi associated with fruit tree decline syndrome in Ontario, Canada.</title>
        <authorList>
            <person name="Sulman M."/>
            <person name="Ellouze W."/>
            <person name="Ilyukhin E."/>
        </authorList>
    </citation>
    <scope>NUCLEOTIDE SEQUENCE [LARGE SCALE GENOMIC DNA]</scope>
    <source>
        <strain evidence="1 2">FDS-637</strain>
    </source>
</reference>
<sequence length="110" mass="12550">MSSDAKTFRVSIAPLERDKDKVREVVGEFMTEDDEDIVIRVSSLAIHPRQRNQSVATVDLSRIPLFWHKREDQSEPLSLTSSGGIRMTFDIDFHGLTALYTPPDSQWAME</sequence>
<dbReference type="GeneID" id="92004121"/>
<accession>A0ABR3CT65</accession>
<dbReference type="RefSeq" id="XP_066636832.1">
    <property type="nucleotide sequence ID" value="XM_066771553.1"/>
</dbReference>
<evidence type="ECO:0000313" key="1">
    <source>
        <dbReference type="EMBL" id="KAL0264092.1"/>
    </source>
</evidence>
<protein>
    <submittedName>
        <fullName evidence="1">Uncharacterized protein</fullName>
    </submittedName>
</protein>